<dbReference type="GO" id="GO:0003700">
    <property type="term" value="F:DNA-binding transcription factor activity"/>
    <property type="evidence" value="ECO:0007669"/>
    <property type="project" value="InterPro"/>
</dbReference>
<evidence type="ECO:0000256" key="4">
    <source>
        <dbReference type="ARBA" id="ARBA00023163"/>
    </source>
</evidence>
<dbReference type="InterPro" id="IPR036390">
    <property type="entry name" value="WH_DNA-bd_sf"/>
</dbReference>
<dbReference type="InterPro" id="IPR005119">
    <property type="entry name" value="LysR_subst-bd"/>
</dbReference>
<organism evidence="6 7">
    <name type="scientific">Mediterraneibacter gnavus</name>
    <name type="common">Ruminococcus gnavus</name>
    <dbReference type="NCBI Taxonomy" id="33038"/>
    <lineage>
        <taxon>Bacteria</taxon>
        <taxon>Bacillati</taxon>
        <taxon>Bacillota</taxon>
        <taxon>Clostridia</taxon>
        <taxon>Lachnospirales</taxon>
        <taxon>Lachnospiraceae</taxon>
        <taxon>Mediterraneibacter</taxon>
    </lineage>
</organism>
<proteinExistence type="inferred from homology"/>
<feature type="domain" description="HTH lysR-type" evidence="5">
    <location>
        <begin position="46"/>
        <end position="103"/>
    </location>
</feature>
<keyword evidence="4" id="KW-0804">Transcription</keyword>
<sequence>MHVEIVQNAKKDKGLYRNITKVNILYNKSDFYTIISLNFRLGDVRMKFKEFEYMRAIEAKKSITKAAQMLNVSQPAISRCLINLEKELGIQLFEKIDGDYVSTPAGKIYLEFAADITKRKIQFESDLKELLQYKQGALCFGITPGRSKSLTPMVLPEIRKNFPELKIEIHEENVHNLEEALRKGRIDVAFFTLSEQEKADDKYLYYQILGKEEIVLTVKKGTEIACKPLRKIGFQYPWVELSCFEKFAFILLKKNMRLGQIAEEILKENHISPEKIEIAGIETAQELVANGYGVCLCSSLGVREYQNRLDIYSFGKQPVTWKFVAALRVGGYMTEPLKYLIQLYQTAAERVQGKYNEDVYTI</sequence>
<evidence type="ECO:0000256" key="1">
    <source>
        <dbReference type="ARBA" id="ARBA00009437"/>
    </source>
</evidence>
<dbReference type="EMBL" id="NIHT01000015">
    <property type="protein sequence ID" value="PLT74000.1"/>
    <property type="molecule type" value="Genomic_DNA"/>
</dbReference>
<dbReference type="SUPFAM" id="SSF53850">
    <property type="entry name" value="Periplasmic binding protein-like II"/>
    <property type="match status" value="1"/>
</dbReference>
<dbReference type="AlphaFoldDB" id="A0A2N5PFU0"/>
<dbReference type="GO" id="GO:0003677">
    <property type="term" value="F:DNA binding"/>
    <property type="evidence" value="ECO:0007669"/>
    <property type="project" value="UniProtKB-KW"/>
</dbReference>
<dbReference type="InterPro" id="IPR050950">
    <property type="entry name" value="HTH-type_LysR_regulators"/>
</dbReference>
<dbReference type="Pfam" id="PF03466">
    <property type="entry name" value="LysR_substrate"/>
    <property type="match status" value="1"/>
</dbReference>
<dbReference type="CDD" id="cd05466">
    <property type="entry name" value="PBP2_LTTR_substrate"/>
    <property type="match status" value="1"/>
</dbReference>
<dbReference type="Proteomes" id="UP000235093">
    <property type="component" value="Unassembled WGS sequence"/>
</dbReference>
<evidence type="ECO:0000256" key="3">
    <source>
        <dbReference type="ARBA" id="ARBA00023125"/>
    </source>
</evidence>
<reference evidence="6 7" key="1">
    <citation type="journal article" date="2017" name="Genome Med.">
        <title>A novel Ruminococcus gnavus clade enriched in inflammatory bowel disease patients.</title>
        <authorList>
            <person name="Hall A.B."/>
            <person name="Yassour M."/>
            <person name="Sauk J."/>
            <person name="Garner A."/>
            <person name="Jiang X."/>
            <person name="Arthur T."/>
            <person name="Lagoudas G.K."/>
            <person name="Vatanen T."/>
            <person name="Fornelos N."/>
            <person name="Wilson R."/>
            <person name="Bertha M."/>
            <person name="Cohen M."/>
            <person name="Garber J."/>
            <person name="Khalili H."/>
            <person name="Gevers D."/>
            <person name="Ananthakrishnan A.N."/>
            <person name="Kugathasan S."/>
            <person name="Lander E.S."/>
            <person name="Blainey P."/>
            <person name="Vlamakis H."/>
            <person name="Xavier R.J."/>
            <person name="Huttenhower C."/>
        </authorList>
    </citation>
    <scope>NUCLEOTIDE SEQUENCE [LARGE SCALE GENOMIC DNA]</scope>
    <source>
        <strain evidence="6 7">RJX1125</strain>
    </source>
</reference>
<protein>
    <recommendedName>
        <fullName evidence="5">HTH lysR-type domain-containing protein</fullName>
    </recommendedName>
</protein>
<dbReference type="Gene3D" id="3.40.190.290">
    <property type="match status" value="1"/>
</dbReference>
<accession>A0A2N5PFU0</accession>
<name>A0A2N5PFU0_MEDGN</name>
<dbReference type="PANTHER" id="PTHR30419">
    <property type="entry name" value="HTH-TYPE TRANSCRIPTIONAL REGULATOR YBHD"/>
    <property type="match status" value="1"/>
</dbReference>
<dbReference type="PROSITE" id="PS50931">
    <property type="entry name" value="HTH_LYSR"/>
    <property type="match status" value="1"/>
</dbReference>
<keyword evidence="3" id="KW-0238">DNA-binding</keyword>
<evidence type="ECO:0000313" key="7">
    <source>
        <dbReference type="Proteomes" id="UP000235093"/>
    </source>
</evidence>
<comment type="caution">
    <text evidence="6">The sequence shown here is derived from an EMBL/GenBank/DDBJ whole genome shotgun (WGS) entry which is preliminary data.</text>
</comment>
<dbReference type="InterPro" id="IPR036388">
    <property type="entry name" value="WH-like_DNA-bd_sf"/>
</dbReference>
<evidence type="ECO:0000259" key="5">
    <source>
        <dbReference type="PROSITE" id="PS50931"/>
    </source>
</evidence>
<dbReference type="Gene3D" id="1.10.10.10">
    <property type="entry name" value="Winged helix-like DNA-binding domain superfamily/Winged helix DNA-binding domain"/>
    <property type="match status" value="1"/>
</dbReference>
<dbReference type="InterPro" id="IPR000847">
    <property type="entry name" value="LysR_HTH_N"/>
</dbReference>
<dbReference type="GO" id="GO:0005829">
    <property type="term" value="C:cytosol"/>
    <property type="evidence" value="ECO:0007669"/>
    <property type="project" value="TreeGrafter"/>
</dbReference>
<evidence type="ECO:0000256" key="2">
    <source>
        <dbReference type="ARBA" id="ARBA00023015"/>
    </source>
</evidence>
<dbReference type="PANTHER" id="PTHR30419:SF29">
    <property type="entry name" value="LYSR-FAMILY TRANSCRIPTIONAL REGULATOR"/>
    <property type="match status" value="1"/>
</dbReference>
<comment type="similarity">
    <text evidence="1">Belongs to the LysR transcriptional regulatory family.</text>
</comment>
<gene>
    <name evidence="6" type="ORF">CDL23_10220</name>
</gene>
<dbReference type="Pfam" id="PF00126">
    <property type="entry name" value="HTH_1"/>
    <property type="match status" value="1"/>
</dbReference>
<dbReference type="PRINTS" id="PR00039">
    <property type="entry name" value="HTHLYSR"/>
</dbReference>
<dbReference type="SUPFAM" id="SSF46785">
    <property type="entry name" value="Winged helix' DNA-binding domain"/>
    <property type="match status" value="1"/>
</dbReference>
<keyword evidence="2" id="KW-0805">Transcription regulation</keyword>
<evidence type="ECO:0000313" key="6">
    <source>
        <dbReference type="EMBL" id="PLT74000.1"/>
    </source>
</evidence>